<keyword evidence="2 5" id="KW-0812">Transmembrane</keyword>
<dbReference type="GO" id="GO:0030026">
    <property type="term" value="P:intracellular manganese ion homeostasis"/>
    <property type="evidence" value="ECO:0007669"/>
    <property type="project" value="InterPro"/>
</dbReference>
<evidence type="ECO:0000256" key="5">
    <source>
        <dbReference type="SAM" id="Phobius"/>
    </source>
</evidence>
<dbReference type="InterPro" id="IPR003251">
    <property type="entry name" value="Rr_diiron-bd_dom"/>
</dbReference>
<organism evidence="8 9">
    <name type="scientific">Vulcanisaeta souniana JCM 11219</name>
    <dbReference type="NCBI Taxonomy" id="1293586"/>
    <lineage>
        <taxon>Archaea</taxon>
        <taxon>Thermoproteota</taxon>
        <taxon>Thermoprotei</taxon>
        <taxon>Thermoproteales</taxon>
        <taxon>Thermoproteaceae</taxon>
        <taxon>Vulcanisaeta</taxon>
    </lineage>
</organism>
<dbReference type="EMBL" id="AP026830">
    <property type="protein sequence ID" value="BDR92852.1"/>
    <property type="molecule type" value="Genomic_DNA"/>
</dbReference>
<name>A0A830EAX4_9CREN</name>
<reference evidence="8" key="2">
    <citation type="submission" date="2020-09" db="EMBL/GenBank/DDBJ databases">
        <authorList>
            <person name="Sun Q."/>
            <person name="Ohkuma M."/>
        </authorList>
    </citation>
    <scope>NUCLEOTIDE SEQUENCE</scope>
    <source>
        <strain evidence="8">JCM 11219</strain>
    </source>
</reference>
<comment type="subcellular location">
    <subcellularLocation>
        <location evidence="1">Endomembrane system</location>
        <topology evidence="1">Multi-pass membrane protein</topology>
    </subcellularLocation>
</comment>
<dbReference type="Pfam" id="PF01988">
    <property type="entry name" value="VIT1"/>
    <property type="match status" value="1"/>
</dbReference>
<sequence>MELRLSRDDIINNYKDEMTDAEIYAALARIEKDKELKNELLRLSQYEIEHAEFWKQVANEAGIDVSGIKHSRFAVLFSTFIRRVLGLGFLVKLRESSEVDAIRKYGNLIRNKALGPYTDRLREILLDEVSHEEVFKEEASRFEAFIDNIRDAMYGMSDGLVEVLAAVAGLAPVVANPMLITLAGLIVGTAGTLSMAVGAYMSTKAQRDIRETMLSKIDIELENLDIEDRTRRVKDALNKMGIGEKTASEIAPSLSTDVDISKRITEVSEVGLSKEALENPGKSALYTGIFYLIGALLVIVPFPLLGHVIGNVGSLYISIVLVALAQAISGLLTAISGSGRIVHTMAMNIALSLGAAAATYTIGTVAHQLLHIAIT</sequence>
<keyword evidence="10" id="KW-1185">Reference proteome</keyword>
<dbReference type="OrthoDB" id="42847at2157"/>
<feature type="transmembrane region" description="Helical" evidence="5">
    <location>
        <begin position="181"/>
        <end position="201"/>
    </location>
</feature>
<dbReference type="GO" id="GO:0016491">
    <property type="term" value="F:oxidoreductase activity"/>
    <property type="evidence" value="ECO:0007669"/>
    <property type="project" value="InterPro"/>
</dbReference>
<dbReference type="RefSeq" id="WP_188603641.1">
    <property type="nucleotide sequence ID" value="NZ_AP026830.1"/>
</dbReference>
<dbReference type="AlphaFoldDB" id="A0A830EAX4"/>
<evidence type="ECO:0000256" key="2">
    <source>
        <dbReference type="ARBA" id="ARBA00022692"/>
    </source>
</evidence>
<dbReference type="GO" id="GO:0005384">
    <property type="term" value="F:manganese ion transmembrane transporter activity"/>
    <property type="evidence" value="ECO:0007669"/>
    <property type="project" value="InterPro"/>
</dbReference>
<dbReference type="SUPFAM" id="SSF47240">
    <property type="entry name" value="Ferritin-like"/>
    <property type="match status" value="1"/>
</dbReference>
<dbReference type="InterPro" id="IPR039376">
    <property type="entry name" value="Ferritin_CCC1_N"/>
</dbReference>
<reference evidence="10" key="3">
    <citation type="submission" date="2022-09" db="EMBL/GenBank/DDBJ databases">
        <title>Complete genome sequence of Vulcanisaeta souniana.</title>
        <authorList>
            <person name="Kato S."/>
            <person name="Itoh T."/>
            <person name="Ohkuma M."/>
        </authorList>
    </citation>
    <scope>NUCLEOTIDE SEQUENCE [LARGE SCALE GENOMIC DNA]</scope>
    <source>
        <strain evidence="10">JCM 11219</strain>
    </source>
</reference>
<evidence type="ECO:0000256" key="4">
    <source>
        <dbReference type="ARBA" id="ARBA00023136"/>
    </source>
</evidence>
<dbReference type="EMBL" id="BMNM01000008">
    <property type="protein sequence ID" value="GGI81632.1"/>
    <property type="molecule type" value="Genomic_DNA"/>
</dbReference>
<evidence type="ECO:0000256" key="3">
    <source>
        <dbReference type="ARBA" id="ARBA00022989"/>
    </source>
</evidence>
<reference evidence="8" key="1">
    <citation type="journal article" date="2014" name="Int. J. Syst. Evol. Microbiol.">
        <title>Complete genome sequence of Corynebacterium casei LMG S-19264T (=DSM 44701T), isolated from a smear-ripened cheese.</title>
        <authorList>
            <consortium name="US DOE Joint Genome Institute (JGI-PGF)"/>
            <person name="Walter F."/>
            <person name="Albersmeier A."/>
            <person name="Kalinowski J."/>
            <person name="Ruckert C."/>
        </authorList>
    </citation>
    <scope>NUCLEOTIDE SEQUENCE</scope>
    <source>
        <strain evidence="8">JCM 11219</strain>
    </source>
</reference>
<evidence type="ECO:0000313" key="7">
    <source>
        <dbReference type="EMBL" id="BDR92852.1"/>
    </source>
</evidence>
<evidence type="ECO:0000256" key="1">
    <source>
        <dbReference type="ARBA" id="ARBA00004127"/>
    </source>
</evidence>
<keyword evidence="3 5" id="KW-1133">Transmembrane helix</keyword>
<dbReference type="Proteomes" id="UP001060771">
    <property type="component" value="Chromosome"/>
</dbReference>
<accession>A0A830EAX4</accession>
<feature type="transmembrane region" description="Helical" evidence="5">
    <location>
        <begin position="284"/>
        <end position="309"/>
    </location>
</feature>
<feature type="domain" description="Rubrerythrin diiron-binding" evidence="6">
    <location>
        <begin position="13"/>
        <end position="137"/>
    </location>
</feature>
<dbReference type="Proteomes" id="UP000657075">
    <property type="component" value="Unassembled WGS sequence"/>
</dbReference>
<reference evidence="7" key="4">
    <citation type="journal article" date="2023" name="Microbiol. Resour. Announc.">
        <title>Complete Genome Sequence of Vulcanisaeta souniana Strain IC-059, a Hyperthermophilic Archaeon Isolated from Hot Spring Water in Japan.</title>
        <authorList>
            <person name="Kato S."/>
            <person name="Itoh T."/>
            <person name="Wu L."/>
            <person name="Ma J."/>
            <person name="Ohkuma M."/>
        </authorList>
    </citation>
    <scope>NUCLEOTIDE SEQUENCE</scope>
    <source>
        <strain evidence="7">JCM 11219</strain>
    </source>
</reference>
<gene>
    <name evidence="8" type="ORF">GCM10007112_17940</name>
    <name evidence="7" type="ORF">Vsou_19450</name>
</gene>
<evidence type="ECO:0000313" key="8">
    <source>
        <dbReference type="EMBL" id="GGI81632.1"/>
    </source>
</evidence>
<protein>
    <recommendedName>
        <fullName evidence="6">Rubrerythrin diiron-binding domain-containing protein</fullName>
    </recommendedName>
</protein>
<dbReference type="InterPro" id="IPR008217">
    <property type="entry name" value="Ccc1_fam"/>
</dbReference>
<dbReference type="CDD" id="cd01044">
    <property type="entry name" value="Ferritin_CCC1_N"/>
    <property type="match status" value="1"/>
</dbReference>
<dbReference type="GeneID" id="76207484"/>
<proteinExistence type="predicted"/>
<feature type="transmembrane region" description="Helical" evidence="5">
    <location>
        <begin position="315"/>
        <end position="337"/>
    </location>
</feature>
<dbReference type="GO" id="GO:0046872">
    <property type="term" value="F:metal ion binding"/>
    <property type="evidence" value="ECO:0007669"/>
    <property type="project" value="InterPro"/>
</dbReference>
<feature type="transmembrane region" description="Helical" evidence="5">
    <location>
        <begin position="349"/>
        <end position="374"/>
    </location>
</feature>
<evidence type="ECO:0000313" key="10">
    <source>
        <dbReference type="Proteomes" id="UP001060771"/>
    </source>
</evidence>
<dbReference type="Pfam" id="PF02915">
    <property type="entry name" value="Rubrerythrin"/>
    <property type="match status" value="1"/>
</dbReference>
<dbReference type="GO" id="GO:0012505">
    <property type="term" value="C:endomembrane system"/>
    <property type="evidence" value="ECO:0007669"/>
    <property type="project" value="UniProtKB-SubCell"/>
</dbReference>
<evidence type="ECO:0000259" key="6">
    <source>
        <dbReference type="Pfam" id="PF02915"/>
    </source>
</evidence>
<dbReference type="PANTHER" id="PTHR31851">
    <property type="entry name" value="FE(2+)/MN(2+) TRANSPORTER PCL1"/>
    <property type="match status" value="1"/>
</dbReference>
<dbReference type="InterPro" id="IPR009078">
    <property type="entry name" value="Ferritin-like_SF"/>
</dbReference>
<keyword evidence="4 5" id="KW-0472">Membrane</keyword>
<evidence type="ECO:0000313" key="9">
    <source>
        <dbReference type="Proteomes" id="UP000657075"/>
    </source>
</evidence>